<dbReference type="CDD" id="cd09271">
    <property type="entry name" value="RNase_H2-C"/>
    <property type="match status" value="1"/>
</dbReference>
<gene>
    <name evidence="1" type="ORF">H4R34_003790</name>
</gene>
<keyword evidence="2" id="KW-1185">Reference proteome</keyword>
<dbReference type="Gene3D" id="2.40.128.680">
    <property type="match status" value="1"/>
</dbReference>
<organism evidence="1 2">
    <name type="scientific">Dimargaris verticillata</name>
    <dbReference type="NCBI Taxonomy" id="2761393"/>
    <lineage>
        <taxon>Eukaryota</taxon>
        <taxon>Fungi</taxon>
        <taxon>Fungi incertae sedis</taxon>
        <taxon>Zoopagomycota</taxon>
        <taxon>Kickxellomycotina</taxon>
        <taxon>Dimargaritomycetes</taxon>
        <taxon>Dimargaritales</taxon>
        <taxon>Dimargaritaceae</taxon>
        <taxon>Dimargaris</taxon>
    </lineage>
</organism>
<dbReference type="GO" id="GO:0006401">
    <property type="term" value="P:RNA catabolic process"/>
    <property type="evidence" value="ECO:0007669"/>
    <property type="project" value="InterPro"/>
</dbReference>
<dbReference type="AlphaFoldDB" id="A0A9W8B6U3"/>
<evidence type="ECO:0000313" key="2">
    <source>
        <dbReference type="Proteomes" id="UP001151582"/>
    </source>
</evidence>
<feature type="non-terminal residue" evidence="1">
    <location>
        <position position="1"/>
    </location>
</feature>
<protein>
    <submittedName>
        <fullName evidence="1">Uncharacterized protein</fullName>
    </submittedName>
</protein>
<dbReference type="InterPro" id="IPR013924">
    <property type="entry name" value="RNase_H2_suC"/>
</dbReference>
<dbReference type="Pfam" id="PF08615">
    <property type="entry name" value="RNase_H2_suC"/>
    <property type="match status" value="1"/>
</dbReference>
<dbReference type="GO" id="GO:0032299">
    <property type="term" value="C:ribonuclease H2 complex"/>
    <property type="evidence" value="ECO:0007669"/>
    <property type="project" value="InterPro"/>
</dbReference>
<dbReference type="PANTHER" id="PTHR47204:SF1">
    <property type="entry name" value="RIBONUCLEASE H2 SUBUNIT C"/>
    <property type="match status" value="1"/>
</dbReference>
<dbReference type="PANTHER" id="PTHR47204">
    <property type="entry name" value="OS02G0168900 PROTEIN"/>
    <property type="match status" value="1"/>
</dbReference>
<proteinExistence type="predicted"/>
<dbReference type="EMBL" id="JANBQB010000388">
    <property type="protein sequence ID" value="KAJ1976932.1"/>
    <property type="molecule type" value="Genomic_DNA"/>
</dbReference>
<comment type="caution">
    <text evidence="1">The sequence shown here is derived from an EMBL/GenBank/DDBJ whole genome shotgun (WGS) entry which is preliminary data.</text>
</comment>
<dbReference type="OrthoDB" id="6222486at2759"/>
<accession>A0A9W8B6U3</accession>
<reference evidence="1" key="1">
    <citation type="submission" date="2022-07" db="EMBL/GenBank/DDBJ databases">
        <title>Phylogenomic reconstructions and comparative analyses of Kickxellomycotina fungi.</title>
        <authorList>
            <person name="Reynolds N.K."/>
            <person name="Stajich J.E."/>
            <person name="Barry K."/>
            <person name="Grigoriev I.V."/>
            <person name="Crous P."/>
            <person name="Smith M.E."/>
        </authorList>
    </citation>
    <scope>NUCLEOTIDE SEQUENCE</scope>
    <source>
        <strain evidence="1">RSA 567</strain>
    </source>
</reference>
<evidence type="ECO:0000313" key="1">
    <source>
        <dbReference type="EMBL" id="KAJ1976932.1"/>
    </source>
</evidence>
<name>A0A9W8B6U3_9FUNG</name>
<dbReference type="Proteomes" id="UP001151582">
    <property type="component" value="Unassembled WGS sequence"/>
</dbReference>
<sequence>MAIVIPGANQKAPEGLQDAGQALQGIRLHQLPCWIDYDGPAKVDQFFLIQGKYKPQQPPLASTAAAPAVISPSIYVSNFRGRLLQGRRCPVPSGYKGYILKSKAVDNVSTPAHAPQDTSAERTVLMATERFGGFMVWDHDHPPHPVGDPLLKAMDWLTVAAL</sequence>